<dbReference type="PROSITE" id="PS51352">
    <property type="entry name" value="THIOREDOXIN_2"/>
    <property type="match status" value="1"/>
</dbReference>
<evidence type="ECO:0000256" key="5">
    <source>
        <dbReference type="ARBA" id="ARBA00022827"/>
    </source>
</evidence>
<dbReference type="GO" id="GO:0005615">
    <property type="term" value="C:extracellular space"/>
    <property type="evidence" value="ECO:0007669"/>
    <property type="project" value="TreeGrafter"/>
</dbReference>
<evidence type="ECO:0000256" key="3">
    <source>
        <dbReference type="ARBA" id="ARBA00022630"/>
    </source>
</evidence>
<dbReference type="PROSITE" id="PS51324">
    <property type="entry name" value="ERV_ALR"/>
    <property type="match status" value="1"/>
</dbReference>
<dbReference type="EMBL" id="CAKAEH010001112">
    <property type="protein sequence ID" value="CAG9532928.1"/>
    <property type="molecule type" value="Genomic_DNA"/>
</dbReference>
<dbReference type="OrthoDB" id="59470at2759"/>
<dbReference type="Gene3D" id="3.40.30.10">
    <property type="entry name" value="Glutaredoxin"/>
    <property type="match status" value="1"/>
</dbReference>
<comment type="caution">
    <text evidence="14">The sequence shown here is derived from an EMBL/GenBank/DDBJ whole genome shotgun (WGS) entry which is preliminary data.</text>
</comment>
<evidence type="ECO:0000256" key="1">
    <source>
        <dbReference type="ARBA" id="ARBA00001974"/>
    </source>
</evidence>
<keyword evidence="4 11" id="KW-0732">Signal</keyword>
<evidence type="ECO:0000256" key="9">
    <source>
        <dbReference type="ARBA" id="ARBA00048864"/>
    </source>
</evidence>
<feature type="transmembrane region" description="Helical" evidence="10">
    <location>
        <begin position="629"/>
        <end position="648"/>
    </location>
</feature>
<keyword evidence="6 10" id="KW-0560">Oxidoreductase</keyword>
<evidence type="ECO:0000313" key="15">
    <source>
        <dbReference type="Proteomes" id="UP000746747"/>
    </source>
</evidence>
<dbReference type="Proteomes" id="UP000746747">
    <property type="component" value="Unassembled WGS sequence"/>
</dbReference>
<keyword evidence="5 10" id="KW-0274">FAD</keyword>
<gene>
    <name evidence="14" type="ORF">CJOHNSTONI_LOCUS3200</name>
</gene>
<dbReference type="InterPro" id="IPR042568">
    <property type="entry name" value="QSOX_FAD-bd_sf"/>
</dbReference>
<dbReference type="InterPro" id="IPR039798">
    <property type="entry name" value="Sulfhydryl_oxidase"/>
</dbReference>
<evidence type="ECO:0000256" key="10">
    <source>
        <dbReference type="RuleBase" id="RU371123"/>
    </source>
</evidence>
<dbReference type="GO" id="GO:0000139">
    <property type="term" value="C:Golgi membrane"/>
    <property type="evidence" value="ECO:0007669"/>
    <property type="project" value="TreeGrafter"/>
</dbReference>
<keyword evidence="3 10" id="KW-0285">Flavoprotein</keyword>
<evidence type="ECO:0000259" key="12">
    <source>
        <dbReference type="PROSITE" id="PS51324"/>
    </source>
</evidence>
<dbReference type="InterPro" id="IPR036774">
    <property type="entry name" value="ERV/ALR_sulphydryl_oxid_sf"/>
</dbReference>
<dbReference type="Pfam" id="PF00085">
    <property type="entry name" value="Thioredoxin"/>
    <property type="match status" value="1"/>
</dbReference>
<reference evidence="14" key="1">
    <citation type="submission" date="2021-09" db="EMBL/GenBank/DDBJ databases">
        <authorList>
            <consortium name="Pathogen Informatics"/>
        </authorList>
    </citation>
    <scope>NUCLEOTIDE SEQUENCE</scope>
</reference>
<keyword evidence="7" id="KW-1015">Disulfide bond</keyword>
<dbReference type="GO" id="GO:0016971">
    <property type="term" value="F:flavin-dependent sulfhydryl oxidase activity"/>
    <property type="evidence" value="ECO:0007669"/>
    <property type="project" value="InterPro"/>
</dbReference>
<accession>A0A8J2M0P4</accession>
<dbReference type="Gene3D" id="1.20.120.310">
    <property type="entry name" value="ERV/ALR sulfhydryl oxidase domain"/>
    <property type="match status" value="1"/>
</dbReference>
<keyword evidence="10" id="KW-1133">Transmembrane helix</keyword>
<keyword evidence="8" id="KW-0325">Glycoprotein</keyword>
<evidence type="ECO:0000256" key="4">
    <source>
        <dbReference type="ARBA" id="ARBA00022729"/>
    </source>
</evidence>
<evidence type="ECO:0000256" key="6">
    <source>
        <dbReference type="ARBA" id="ARBA00023002"/>
    </source>
</evidence>
<feature type="signal peptide" evidence="11">
    <location>
        <begin position="1"/>
        <end position="25"/>
    </location>
</feature>
<feature type="domain" description="Thioredoxin" evidence="13">
    <location>
        <begin position="28"/>
        <end position="188"/>
    </location>
</feature>
<dbReference type="EC" id="1.8.3.2" evidence="10"/>
<comment type="catalytic activity">
    <reaction evidence="9 10">
        <text>2 R'C(R)SH + O2 = R'C(R)S-S(R)CR' + H2O2</text>
        <dbReference type="Rhea" id="RHEA:17357"/>
        <dbReference type="ChEBI" id="CHEBI:15379"/>
        <dbReference type="ChEBI" id="CHEBI:16240"/>
        <dbReference type="ChEBI" id="CHEBI:16520"/>
        <dbReference type="ChEBI" id="CHEBI:17412"/>
        <dbReference type="EC" id="1.8.3.2"/>
    </reaction>
</comment>
<keyword evidence="10" id="KW-0812">Transmembrane</keyword>
<dbReference type="SUPFAM" id="SSF52833">
    <property type="entry name" value="Thioredoxin-like"/>
    <property type="match status" value="1"/>
</dbReference>
<dbReference type="PANTHER" id="PTHR22897">
    <property type="entry name" value="QUIESCIN Q6-RELATED SULFHYDRYL OXIDASE"/>
    <property type="match status" value="1"/>
</dbReference>
<dbReference type="GO" id="GO:0003756">
    <property type="term" value="F:protein disulfide isomerase activity"/>
    <property type="evidence" value="ECO:0007669"/>
    <property type="project" value="TreeGrafter"/>
</dbReference>
<keyword evidence="15" id="KW-1185">Reference proteome</keyword>
<evidence type="ECO:0000313" key="14">
    <source>
        <dbReference type="EMBL" id="CAG9532928.1"/>
    </source>
</evidence>
<evidence type="ECO:0000256" key="2">
    <source>
        <dbReference type="ARBA" id="ARBA00006041"/>
    </source>
</evidence>
<dbReference type="CDD" id="cd02992">
    <property type="entry name" value="PDI_a_QSOX"/>
    <property type="match status" value="1"/>
</dbReference>
<dbReference type="SUPFAM" id="SSF69000">
    <property type="entry name" value="FAD-dependent thiol oxidase"/>
    <property type="match status" value="1"/>
</dbReference>
<dbReference type="GO" id="GO:0006457">
    <property type="term" value="P:protein folding"/>
    <property type="evidence" value="ECO:0007669"/>
    <property type="project" value="TreeGrafter"/>
</dbReference>
<keyword evidence="10" id="KW-0472">Membrane</keyword>
<evidence type="ECO:0000256" key="7">
    <source>
        <dbReference type="ARBA" id="ARBA00023157"/>
    </source>
</evidence>
<dbReference type="Gene3D" id="1.20.120.1960">
    <property type="entry name" value="QSOX sulfhydryl oxidase domain"/>
    <property type="match status" value="1"/>
</dbReference>
<evidence type="ECO:0000259" key="13">
    <source>
        <dbReference type="PROSITE" id="PS51352"/>
    </source>
</evidence>
<sequence length="666" mass="76891">MDGNSKRMWLSLMVISILFVERVTVFELDSGELIPNSLYGPGDHITVLNSDNFNKSVYNKDQFFFVEFFSSWCGACIGYAETYKQLAKQLLQWRSIVQIAAVDCADDRNSELCREHNVDAFPTIKYFKYMSTSANDAQQYKGNKYSLNDVALDIAQLVYNDWIYWKPAEWPNFLTSDNYVRLEDLLSAMPHSASLLALVVEDNPSRTAWAEMIAFANDERVHVAQIQRNNPIAQQFGITEASGKSRLFLLNKEYQPTLLYISMEHDTWLQMQNKINEHLAQIPVNVPVAQNEVLRDVKAFNETEVTWSQFEVQMMDIITALRYMLMDEIPRKTMIKGEKLAALKSWVHAMKKYMPGTISIRRLLYRLNDWLNSVSTELTFEQWKHKVKTIQDQLGQPLPSATSYMACRGSKIHFRGYTCGVWTIIHAMSVQAYMIEKDNTSFNANNDLIEPFHQFIWNFFSCLKCKTHFHEKILGQNMTAVVTPADGVMWLWMTHNIVNKDIAGEASEDPFFPKQQFPPASLCPQCRKQNGEFDAEAVLDFMINYYSNLKIDGVRSVPGYVVSNFEDGKLVAIEMKHLNPKFQIGAFIVDSIEADPKFMDEFGYRHESRSDENGSGGSKHGGSSVKRSFSALWLSVIAVVVLFIYMKYRRNRFKIWKTFYYNDYKL</sequence>
<evidence type="ECO:0000256" key="8">
    <source>
        <dbReference type="ARBA" id="ARBA00023180"/>
    </source>
</evidence>
<dbReference type="Pfam" id="PF18371">
    <property type="entry name" value="FAD_SOX"/>
    <property type="match status" value="1"/>
</dbReference>
<comment type="cofactor">
    <cofactor evidence="1 10">
        <name>FAD</name>
        <dbReference type="ChEBI" id="CHEBI:57692"/>
    </cofactor>
</comment>
<dbReference type="InterPro" id="IPR036249">
    <property type="entry name" value="Thioredoxin-like_sf"/>
</dbReference>
<name>A0A8J2M0P4_9BILA</name>
<dbReference type="AlphaFoldDB" id="A0A8J2M0P4"/>
<dbReference type="InterPro" id="IPR013766">
    <property type="entry name" value="Thioredoxin_domain"/>
</dbReference>
<organism evidence="14 15">
    <name type="scientific">Cercopithifilaria johnstoni</name>
    <dbReference type="NCBI Taxonomy" id="2874296"/>
    <lineage>
        <taxon>Eukaryota</taxon>
        <taxon>Metazoa</taxon>
        <taxon>Ecdysozoa</taxon>
        <taxon>Nematoda</taxon>
        <taxon>Chromadorea</taxon>
        <taxon>Rhabditida</taxon>
        <taxon>Spirurina</taxon>
        <taxon>Spiruromorpha</taxon>
        <taxon>Filarioidea</taxon>
        <taxon>Onchocercidae</taxon>
        <taxon>Cercopithifilaria</taxon>
    </lineage>
</organism>
<evidence type="ECO:0000256" key="11">
    <source>
        <dbReference type="SAM" id="SignalP"/>
    </source>
</evidence>
<feature type="chain" id="PRO_5035292548" description="Sulfhydryl oxidase" evidence="11">
    <location>
        <begin position="26"/>
        <end position="666"/>
    </location>
</feature>
<dbReference type="Pfam" id="PF04777">
    <property type="entry name" value="Evr1_Alr"/>
    <property type="match status" value="1"/>
</dbReference>
<comment type="similarity">
    <text evidence="2">Belongs to the quiescin-sulfhydryl oxidase (QSOX) family.</text>
</comment>
<protein>
    <recommendedName>
        <fullName evidence="10">Sulfhydryl oxidase</fullName>
        <ecNumber evidence="10">1.8.3.2</ecNumber>
    </recommendedName>
</protein>
<dbReference type="InterPro" id="IPR040986">
    <property type="entry name" value="QSOX_FAD-bd_dom"/>
</dbReference>
<dbReference type="InterPro" id="IPR017905">
    <property type="entry name" value="ERV/ALR_sulphydryl_oxidase"/>
</dbReference>
<feature type="domain" description="ERV/ALR sulfhydryl oxidase" evidence="12">
    <location>
        <begin position="410"/>
        <end position="517"/>
    </location>
</feature>
<proteinExistence type="inferred from homology"/>
<dbReference type="PANTHER" id="PTHR22897:SF26">
    <property type="entry name" value="SULFHYDRYL OXIDASE"/>
    <property type="match status" value="1"/>
</dbReference>